<dbReference type="SUPFAM" id="SSF51726">
    <property type="entry name" value="UROD/MetE-like"/>
    <property type="match status" value="1"/>
</dbReference>
<organism evidence="1 2">
    <name type="scientific">Dothistroma septosporum (strain NZE10 / CBS 128990)</name>
    <name type="common">Red band needle blight fungus</name>
    <name type="synonym">Mycosphaerella pini</name>
    <dbReference type="NCBI Taxonomy" id="675120"/>
    <lineage>
        <taxon>Eukaryota</taxon>
        <taxon>Fungi</taxon>
        <taxon>Dikarya</taxon>
        <taxon>Ascomycota</taxon>
        <taxon>Pezizomycotina</taxon>
        <taxon>Dothideomycetes</taxon>
        <taxon>Dothideomycetidae</taxon>
        <taxon>Mycosphaerellales</taxon>
        <taxon>Mycosphaerellaceae</taxon>
        <taxon>Dothistroma</taxon>
    </lineage>
</organism>
<accession>M2WIP5</accession>
<dbReference type="HOGENOM" id="CLU_047964_0_0_1"/>
<protein>
    <recommendedName>
        <fullName evidence="3">Cobalamin-independent methionine synthase MetE C-terminal/archaeal domain-containing protein</fullName>
    </recommendedName>
</protein>
<dbReference type="InterPro" id="IPR038071">
    <property type="entry name" value="UROD/MetE-like_sf"/>
</dbReference>
<sequence>MTEFVHNAPVQDKVFTPDQIQEGVDILQKVELHTGYDDAAIESYATFRKLKDERVIPAHVRFQVSLPSVPNVISPFVQHAFQAIVEPIYEAALFRAVRRIQERIPHDDLAIQLDVALDTAFWEALDPKTVKDNSGLAWFQPWWKGDVKQYQTDYIVRFISQVDDDVEVGLHNCYGDMEHKHWHEPASLAVVVERALWIFSASPRKINFFHCPVPKSAEGHIDAYLDPLKYLVPILRQHETDLYLGLVHEHKPDITRKYIQAARKVAPSFGVAAECGGGRTAWEAFEDVLRISKDVSAPVMNVNATVGAQSSC</sequence>
<name>M2WIP5_DOTSN</name>
<dbReference type="Proteomes" id="UP000016933">
    <property type="component" value="Unassembled WGS sequence"/>
</dbReference>
<evidence type="ECO:0000313" key="2">
    <source>
        <dbReference type="Proteomes" id="UP000016933"/>
    </source>
</evidence>
<keyword evidence="2" id="KW-1185">Reference proteome</keyword>
<evidence type="ECO:0008006" key="3">
    <source>
        <dbReference type="Google" id="ProtNLM"/>
    </source>
</evidence>
<dbReference type="Gene3D" id="3.20.20.210">
    <property type="match status" value="1"/>
</dbReference>
<proteinExistence type="predicted"/>
<dbReference type="eggNOG" id="ENOG502SJEJ">
    <property type="taxonomic scope" value="Eukaryota"/>
</dbReference>
<dbReference type="AlphaFoldDB" id="M2WIP5"/>
<dbReference type="OMA" id="HKHWHEP"/>
<evidence type="ECO:0000313" key="1">
    <source>
        <dbReference type="EMBL" id="EME38823.1"/>
    </source>
</evidence>
<dbReference type="EMBL" id="KB446546">
    <property type="protein sequence ID" value="EME38823.1"/>
    <property type="molecule type" value="Genomic_DNA"/>
</dbReference>
<dbReference type="OrthoDB" id="5422863at2759"/>
<reference evidence="2" key="1">
    <citation type="journal article" date="2012" name="PLoS Genet.">
        <title>The genomes of the fungal plant pathogens Cladosporium fulvum and Dothistroma septosporum reveal adaptation to different hosts and lifestyles but also signatures of common ancestry.</title>
        <authorList>
            <person name="de Wit P.J.G.M."/>
            <person name="van der Burgt A."/>
            <person name="Oekmen B."/>
            <person name="Stergiopoulos I."/>
            <person name="Abd-Elsalam K.A."/>
            <person name="Aerts A.L."/>
            <person name="Bahkali A.H."/>
            <person name="Beenen H.G."/>
            <person name="Chettri P."/>
            <person name="Cox M.P."/>
            <person name="Datema E."/>
            <person name="de Vries R.P."/>
            <person name="Dhillon B."/>
            <person name="Ganley A.R."/>
            <person name="Griffiths S.A."/>
            <person name="Guo Y."/>
            <person name="Hamelin R.C."/>
            <person name="Henrissat B."/>
            <person name="Kabir M.S."/>
            <person name="Jashni M.K."/>
            <person name="Kema G."/>
            <person name="Klaubauf S."/>
            <person name="Lapidus A."/>
            <person name="Levasseur A."/>
            <person name="Lindquist E."/>
            <person name="Mehrabi R."/>
            <person name="Ohm R.A."/>
            <person name="Owen T.J."/>
            <person name="Salamov A."/>
            <person name="Schwelm A."/>
            <person name="Schijlen E."/>
            <person name="Sun H."/>
            <person name="van den Burg H.A."/>
            <person name="van Ham R.C.H.J."/>
            <person name="Zhang S."/>
            <person name="Goodwin S.B."/>
            <person name="Grigoriev I.V."/>
            <person name="Collemare J."/>
            <person name="Bradshaw R.E."/>
        </authorList>
    </citation>
    <scope>NUCLEOTIDE SEQUENCE [LARGE SCALE GENOMIC DNA]</scope>
    <source>
        <strain evidence="2">NZE10 / CBS 128990</strain>
    </source>
</reference>
<gene>
    <name evidence="1" type="ORF">DOTSEDRAFT_140220</name>
</gene>
<reference evidence="1 2" key="2">
    <citation type="journal article" date="2012" name="PLoS Pathog.">
        <title>Diverse lifestyles and strategies of plant pathogenesis encoded in the genomes of eighteen Dothideomycetes fungi.</title>
        <authorList>
            <person name="Ohm R.A."/>
            <person name="Feau N."/>
            <person name="Henrissat B."/>
            <person name="Schoch C.L."/>
            <person name="Horwitz B.A."/>
            <person name="Barry K.W."/>
            <person name="Condon B.J."/>
            <person name="Copeland A.C."/>
            <person name="Dhillon B."/>
            <person name="Glaser F."/>
            <person name="Hesse C.N."/>
            <person name="Kosti I."/>
            <person name="LaButti K."/>
            <person name="Lindquist E.A."/>
            <person name="Lucas S."/>
            <person name="Salamov A.A."/>
            <person name="Bradshaw R.E."/>
            <person name="Ciuffetti L."/>
            <person name="Hamelin R.C."/>
            <person name="Kema G.H.J."/>
            <person name="Lawrence C."/>
            <person name="Scott J.A."/>
            <person name="Spatafora J.W."/>
            <person name="Turgeon B.G."/>
            <person name="de Wit P.J.G.M."/>
            <person name="Zhong S."/>
            <person name="Goodwin S.B."/>
            <person name="Grigoriev I.V."/>
        </authorList>
    </citation>
    <scope>NUCLEOTIDE SEQUENCE [LARGE SCALE GENOMIC DNA]</scope>
    <source>
        <strain evidence="2">NZE10 / CBS 128990</strain>
    </source>
</reference>